<organism evidence="2 3">
    <name type="scientific">Pontibacter korlensis</name>
    <dbReference type="NCBI Taxonomy" id="400092"/>
    <lineage>
        <taxon>Bacteria</taxon>
        <taxon>Pseudomonadati</taxon>
        <taxon>Bacteroidota</taxon>
        <taxon>Cytophagia</taxon>
        <taxon>Cytophagales</taxon>
        <taxon>Hymenobacteraceae</taxon>
        <taxon>Pontibacter</taxon>
    </lineage>
</organism>
<reference evidence="2 3" key="1">
    <citation type="journal article" date="2015" name="Sci. Rep.">
        <title>Unraveling adaptation of Pontibacter korlensis to radiation and infertility in desert through complete genome and comparative transcriptomic analysis.</title>
        <authorList>
            <person name="Dai J."/>
            <person name="Dai W."/>
            <person name="Qiu C."/>
            <person name="Yang Z."/>
            <person name="Zhang Y."/>
            <person name="Zhou M."/>
            <person name="Zhang L."/>
            <person name="Fang C."/>
            <person name="Gao Q."/>
            <person name="Yang Q."/>
            <person name="Li X."/>
            <person name="Wang Z."/>
            <person name="Wang Z."/>
            <person name="Jia Z."/>
            <person name="Chen X."/>
        </authorList>
    </citation>
    <scope>NUCLEOTIDE SEQUENCE [LARGE SCALE GENOMIC DNA]</scope>
    <source>
        <strain evidence="2 3">X14-1T</strain>
    </source>
</reference>
<dbReference type="GO" id="GO:0005975">
    <property type="term" value="P:carbohydrate metabolic process"/>
    <property type="evidence" value="ECO:0007669"/>
    <property type="project" value="InterPro"/>
</dbReference>
<dbReference type="Gene3D" id="1.50.10.10">
    <property type="match status" value="1"/>
</dbReference>
<feature type="signal peptide" evidence="1">
    <location>
        <begin position="1"/>
        <end position="27"/>
    </location>
</feature>
<evidence type="ECO:0008006" key="4">
    <source>
        <dbReference type="Google" id="ProtNLM"/>
    </source>
</evidence>
<dbReference type="KEGG" id="pko:PKOR_23050"/>
<dbReference type="STRING" id="400092.PKOR_23050"/>
<evidence type="ECO:0000256" key="1">
    <source>
        <dbReference type="SAM" id="SignalP"/>
    </source>
</evidence>
<dbReference type="EMBL" id="CP009621">
    <property type="protein sequence ID" value="AKD05939.1"/>
    <property type="molecule type" value="Genomic_DNA"/>
</dbReference>
<sequence>MLKHRAQGLAKCMLGAALAFLAGCSTSDSTTGSNEGEKIDRHALVTRHNVRLHQPDTLASLSVGNGDFAYTVDVSGLQSFPAYYENGVSLGTQSQWGWHVVPTDQNYTLADVARYDTAANGRVIPFPVQHKGKGRKVDAMNWLRTNPHRLHLGVVGLVLLKENGQEVEVQDLQKIDQKLDLWTGKIESKYEVEGQPVTVELYGHQEKDAISARITSPLISKGRLRVSLKFPYGANCHVCPGYNWQNQDKHTTTMARAESGANQVQLKRQLDSTVYYTNISWNEKGQFTEKARHHFELTPSAEEESMAFSVMFSQDQPAGKAPDFLATQASSEKEWERYWTEGGAIDFSGSTDPRAKELERRVVLSQYLTKIQCTGDLPPQETGLTMNSWYGKPHLEMHWWHGVHFALWNRLGQLEKSLPWYTKVMPKAKATAEWQGYQGVRWQKMTDPEGNESPSSVGPYLIWQQPHIIYFAELAYRQKPTRETLEKYDDLIFATADFMASYPTYSKEDQRYHLASPIIPAQELFPARETNDPPFELAYWNYGLSVAQEWRKRMGLPENEKWQEVIDKLAPLAVKDGLYLPSATHPQAYTDDFYRRDHPAVVGAFGYLPLSGKVDTVIMKNTYNEILEKWQWDTTWGWDYPLMAMSAARLNEPGKAVDALFMDVQKNTYLPNGHNYQDERLRIYLPGNGGLLTAVAMMAAGWDGAPDRPNPGFPADGTWKVRWEGLHKMP</sequence>
<keyword evidence="1" id="KW-0732">Signal</keyword>
<dbReference type="SUPFAM" id="SSF48208">
    <property type="entry name" value="Six-hairpin glycosidases"/>
    <property type="match status" value="1"/>
</dbReference>
<dbReference type="InterPro" id="IPR008928">
    <property type="entry name" value="6-hairpin_glycosidase_sf"/>
</dbReference>
<dbReference type="PROSITE" id="PS51257">
    <property type="entry name" value="PROKAR_LIPOPROTEIN"/>
    <property type="match status" value="1"/>
</dbReference>
<dbReference type="Proteomes" id="UP000033109">
    <property type="component" value="Chromosome"/>
</dbReference>
<proteinExistence type="predicted"/>
<dbReference type="AlphaFoldDB" id="A0A0E3ZKM7"/>
<evidence type="ECO:0000313" key="3">
    <source>
        <dbReference type="Proteomes" id="UP000033109"/>
    </source>
</evidence>
<accession>A0A0E3ZKM7</accession>
<name>A0A0E3ZKM7_9BACT</name>
<feature type="chain" id="PRO_5002417159" description="Glycoside hydrolase family 65" evidence="1">
    <location>
        <begin position="28"/>
        <end position="730"/>
    </location>
</feature>
<evidence type="ECO:0000313" key="2">
    <source>
        <dbReference type="EMBL" id="AKD05939.1"/>
    </source>
</evidence>
<keyword evidence="3" id="KW-1185">Reference proteome</keyword>
<dbReference type="HOGENOM" id="CLU_024197_0_0_10"/>
<dbReference type="InterPro" id="IPR012341">
    <property type="entry name" value="6hp_glycosidase-like_sf"/>
</dbReference>
<protein>
    <recommendedName>
        <fullName evidence="4">Glycoside hydrolase family 65</fullName>
    </recommendedName>
</protein>
<gene>
    <name evidence="2" type="ORF">PKOR_23050</name>
</gene>
<dbReference type="PATRIC" id="fig|400092.3.peg.5084"/>